<dbReference type="AlphaFoldDB" id="A0A914UI37"/>
<keyword evidence="1" id="KW-1133">Transmembrane helix</keyword>
<keyword evidence="2" id="KW-1185">Reference proteome</keyword>
<evidence type="ECO:0000313" key="2">
    <source>
        <dbReference type="Proteomes" id="UP000887566"/>
    </source>
</evidence>
<dbReference type="Proteomes" id="UP000887566">
    <property type="component" value="Unplaced"/>
</dbReference>
<dbReference type="PANTHER" id="PTHR28658">
    <property type="entry name" value="TRANSMEMBRANE PROTEIN 180"/>
    <property type="match status" value="1"/>
</dbReference>
<dbReference type="PANTHER" id="PTHR28658:SF1">
    <property type="entry name" value="MAJOR FACILITATOR SUPERFAMILY DOMAIN CONTAINING 13B"/>
    <property type="match status" value="1"/>
</dbReference>
<dbReference type="InterPro" id="IPR040035">
    <property type="entry name" value="TMEM180"/>
</dbReference>
<dbReference type="InterPro" id="IPR036259">
    <property type="entry name" value="MFS_trans_sf"/>
</dbReference>
<dbReference type="SUPFAM" id="SSF103473">
    <property type="entry name" value="MFS general substrate transporter"/>
    <property type="match status" value="1"/>
</dbReference>
<proteinExistence type="predicted"/>
<evidence type="ECO:0000256" key="1">
    <source>
        <dbReference type="SAM" id="Phobius"/>
    </source>
</evidence>
<feature type="transmembrane region" description="Helical" evidence="1">
    <location>
        <begin position="187"/>
        <end position="211"/>
    </location>
</feature>
<keyword evidence="1" id="KW-0812">Transmembrane</keyword>
<dbReference type="Gene3D" id="1.20.1250.20">
    <property type="entry name" value="MFS general substrate transporter like domains"/>
    <property type="match status" value="1"/>
</dbReference>
<feature type="transmembrane region" description="Helical" evidence="1">
    <location>
        <begin position="239"/>
        <end position="258"/>
    </location>
</feature>
<accession>A0A914UI37</accession>
<reference evidence="3" key="1">
    <citation type="submission" date="2022-11" db="UniProtKB">
        <authorList>
            <consortium name="WormBaseParasite"/>
        </authorList>
    </citation>
    <scope>IDENTIFICATION</scope>
</reference>
<protein>
    <submittedName>
        <fullName evidence="3">Uncharacterized protein</fullName>
    </submittedName>
</protein>
<dbReference type="WBParaSite" id="PSAMB.scaffold10342size4144.g33228.t1">
    <property type="protein sequence ID" value="PSAMB.scaffold10342size4144.g33228.t1"/>
    <property type="gene ID" value="PSAMB.scaffold10342size4144.g33228"/>
</dbReference>
<evidence type="ECO:0000313" key="3">
    <source>
        <dbReference type="WBParaSite" id="PSAMB.scaffold10342size4144.g33228.t1"/>
    </source>
</evidence>
<dbReference type="Pfam" id="PF13347">
    <property type="entry name" value="MFS_2"/>
    <property type="match status" value="1"/>
</dbReference>
<organism evidence="2 3">
    <name type="scientific">Plectus sambesii</name>
    <dbReference type="NCBI Taxonomy" id="2011161"/>
    <lineage>
        <taxon>Eukaryota</taxon>
        <taxon>Metazoa</taxon>
        <taxon>Ecdysozoa</taxon>
        <taxon>Nematoda</taxon>
        <taxon>Chromadorea</taxon>
        <taxon>Plectida</taxon>
        <taxon>Plectina</taxon>
        <taxon>Plectoidea</taxon>
        <taxon>Plectidae</taxon>
        <taxon>Plectus</taxon>
    </lineage>
</organism>
<feature type="transmembrane region" description="Helical" evidence="1">
    <location>
        <begin position="144"/>
        <end position="167"/>
    </location>
</feature>
<sequence length="282" mass="31906">MFASSRVAQVQSFKHVTEIDNRRDLSSRTSHLSEGIRLTKQVLAARDFWAVTLTNFFHTCRNVAHMNFASIITEALIPRDILPLGSWQLSAFYGLLTVVPQIVMIASTRQIVKHGCYRLFMLSLYISIITGLFAYMFASTHPYLVMAFMLIDSIAVHSLSPLMNILFADFIDDDMVRHNRPAPLSSLIFSLNALIVKPAQSLSPMAIVYILNQNGYLDYQAVKVQGYDGKTFDPLRDCMFTILCAMPVLLGVLELVVFRRYSLKDRHLSNLNSDMNKLVVAM</sequence>
<feature type="transmembrane region" description="Helical" evidence="1">
    <location>
        <begin position="119"/>
        <end position="138"/>
    </location>
</feature>
<feature type="transmembrane region" description="Helical" evidence="1">
    <location>
        <begin position="87"/>
        <end position="107"/>
    </location>
</feature>
<name>A0A914UI37_9BILA</name>
<keyword evidence="1" id="KW-0472">Membrane</keyword>